<dbReference type="InterPro" id="IPR028082">
    <property type="entry name" value="Peripla_BP_I"/>
</dbReference>
<proteinExistence type="predicted"/>
<evidence type="ECO:0000313" key="6">
    <source>
        <dbReference type="Proteomes" id="UP000236569"/>
    </source>
</evidence>
<dbReference type="AlphaFoldDB" id="A0A2I9DTU5"/>
<dbReference type="InterPro" id="IPR046335">
    <property type="entry name" value="LacI/GalR-like_sensor"/>
</dbReference>
<dbReference type="PANTHER" id="PTHR30146">
    <property type="entry name" value="LACI-RELATED TRANSCRIPTIONAL REPRESSOR"/>
    <property type="match status" value="1"/>
</dbReference>
<dbReference type="GO" id="GO:0003700">
    <property type="term" value="F:DNA-binding transcription factor activity"/>
    <property type="evidence" value="ECO:0007669"/>
    <property type="project" value="TreeGrafter"/>
</dbReference>
<dbReference type="EMBL" id="BFAG01000007">
    <property type="protein sequence ID" value="GBF06087.1"/>
    <property type="molecule type" value="Genomic_DNA"/>
</dbReference>
<reference evidence="6" key="1">
    <citation type="submission" date="2018-01" db="EMBL/GenBank/DDBJ databases">
        <title>Draft Genome Sequence of the Radioresistant Bacterium Deinococcus aerius TR0125, Isolated from the Higher Atmosphere above Japan.</title>
        <authorList>
            <person name="Satoh K."/>
            <person name="Arai H."/>
            <person name="Sanzen T."/>
            <person name="Kawaguchi Y."/>
            <person name="Hayashi H."/>
            <person name="Yokobori S."/>
            <person name="Yamagishi A."/>
            <person name="Oono Y."/>
            <person name="Narumi I."/>
        </authorList>
    </citation>
    <scope>NUCLEOTIDE SEQUENCE [LARGE SCALE GENOMIC DNA]</scope>
    <source>
        <strain evidence="6">TR0125</strain>
    </source>
</reference>
<dbReference type="GO" id="GO:0000976">
    <property type="term" value="F:transcription cis-regulatory region binding"/>
    <property type="evidence" value="ECO:0007669"/>
    <property type="project" value="TreeGrafter"/>
</dbReference>
<evidence type="ECO:0000313" key="5">
    <source>
        <dbReference type="EMBL" id="GBF06087.1"/>
    </source>
</evidence>
<keyword evidence="3" id="KW-0804">Transcription</keyword>
<dbReference type="InterPro" id="IPR000843">
    <property type="entry name" value="HTH_LacI"/>
</dbReference>
<gene>
    <name evidence="5" type="ORF">DAERI_070085</name>
</gene>
<dbReference type="Pfam" id="PF13377">
    <property type="entry name" value="Peripla_BP_3"/>
    <property type="match status" value="1"/>
</dbReference>
<sequence length="320" mass="34125">MSVMTASRALNDSGRIARDTQRRVQEAAARLGYVPNASARRLKGGRTGVLGLIVHDLAPMFAEMANGASEAASESGLDVLLYTTRSNPGRERERVAMVRGGLADGLIIALPRSDDAYLCSLESSAVPVVLINHYAEGKRLSAVRGDNYFGARAAAEHLVGLGHRRIAFLSGDPLSGQSTERQRAYSDVMREAGLPERVVHANFLQRRAFEVTRELLEGPNPPTAVFAANDYSAYGAIDAVKDAGLRVPDDVSVVGFDDVPASAQMHPALTTVRHPFHDLGVEAAKLLLDLLAGRAEPGTVRELPSTLIVRASTAPPGASR</sequence>
<comment type="caution">
    <text evidence="5">The sequence shown here is derived from an EMBL/GenBank/DDBJ whole genome shotgun (WGS) entry which is preliminary data.</text>
</comment>
<feature type="domain" description="HTH lacI-type" evidence="4">
    <location>
        <begin position="1"/>
        <end position="44"/>
    </location>
</feature>
<evidence type="ECO:0000256" key="2">
    <source>
        <dbReference type="ARBA" id="ARBA00023125"/>
    </source>
</evidence>
<keyword evidence="6" id="KW-1185">Reference proteome</keyword>
<keyword evidence="2" id="KW-0238">DNA-binding</keyword>
<dbReference type="CDD" id="cd01392">
    <property type="entry name" value="HTH_LacI"/>
    <property type="match status" value="1"/>
</dbReference>
<evidence type="ECO:0000256" key="3">
    <source>
        <dbReference type="ARBA" id="ARBA00023163"/>
    </source>
</evidence>
<accession>A0A2I9DTU5</accession>
<dbReference type="PROSITE" id="PS50932">
    <property type="entry name" value="HTH_LACI_2"/>
    <property type="match status" value="1"/>
</dbReference>
<dbReference type="SUPFAM" id="SSF47413">
    <property type="entry name" value="lambda repressor-like DNA-binding domains"/>
    <property type="match status" value="1"/>
</dbReference>
<name>A0A2I9DTU5_9DEIO</name>
<dbReference type="Proteomes" id="UP000236569">
    <property type="component" value="Unassembled WGS sequence"/>
</dbReference>
<dbReference type="SUPFAM" id="SSF53822">
    <property type="entry name" value="Periplasmic binding protein-like I"/>
    <property type="match status" value="1"/>
</dbReference>
<keyword evidence="1" id="KW-0805">Transcription regulation</keyword>
<dbReference type="SMART" id="SM00354">
    <property type="entry name" value="HTH_LACI"/>
    <property type="match status" value="1"/>
</dbReference>
<dbReference type="Gene3D" id="3.40.50.2300">
    <property type="match status" value="2"/>
</dbReference>
<dbReference type="Gene3D" id="1.10.260.40">
    <property type="entry name" value="lambda repressor-like DNA-binding domains"/>
    <property type="match status" value="1"/>
</dbReference>
<dbReference type="Pfam" id="PF00356">
    <property type="entry name" value="LacI"/>
    <property type="match status" value="1"/>
</dbReference>
<organism evidence="5 6">
    <name type="scientific">Deinococcus aerius</name>
    <dbReference type="NCBI Taxonomy" id="200253"/>
    <lineage>
        <taxon>Bacteria</taxon>
        <taxon>Thermotogati</taxon>
        <taxon>Deinococcota</taxon>
        <taxon>Deinococci</taxon>
        <taxon>Deinococcales</taxon>
        <taxon>Deinococcaceae</taxon>
        <taxon>Deinococcus</taxon>
    </lineage>
</organism>
<dbReference type="CDD" id="cd06267">
    <property type="entry name" value="PBP1_LacI_sugar_binding-like"/>
    <property type="match status" value="1"/>
</dbReference>
<dbReference type="PANTHER" id="PTHR30146:SF109">
    <property type="entry name" value="HTH-TYPE TRANSCRIPTIONAL REGULATOR GALS"/>
    <property type="match status" value="1"/>
</dbReference>
<evidence type="ECO:0000259" key="4">
    <source>
        <dbReference type="PROSITE" id="PS50932"/>
    </source>
</evidence>
<dbReference type="InterPro" id="IPR010982">
    <property type="entry name" value="Lambda_DNA-bd_dom_sf"/>
</dbReference>
<evidence type="ECO:0000256" key="1">
    <source>
        <dbReference type="ARBA" id="ARBA00023015"/>
    </source>
</evidence>
<protein>
    <submittedName>
        <fullName evidence="5">LacI family transcriptional regulator</fullName>
    </submittedName>
</protein>